<dbReference type="AlphaFoldDB" id="A0A1J4JKF8"/>
<keyword evidence="4" id="KW-1185">Reference proteome</keyword>
<dbReference type="PROSITE" id="PS50089">
    <property type="entry name" value="ZF_RING_2"/>
    <property type="match status" value="1"/>
</dbReference>
<dbReference type="RefSeq" id="XP_068350861.1">
    <property type="nucleotide sequence ID" value="XM_068510586.1"/>
</dbReference>
<dbReference type="PANTHER" id="PTHR12109">
    <property type="entry name" value="RING FINGER PROTEIN 141-RELATED"/>
    <property type="match status" value="1"/>
</dbReference>
<dbReference type="VEuPathDB" id="TrichDB:TRFO_36012"/>
<evidence type="ECO:0000259" key="2">
    <source>
        <dbReference type="PROSITE" id="PS50089"/>
    </source>
</evidence>
<feature type="domain" description="RING-type" evidence="2">
    <location>
        <begin position="172"/>
        <end position="213"/>
    </location>
</feature>
<protein>
    <recommendedName>
        <fullName evidence="2">RING-type domain-containing protein</fullName>
    </recommendedName>
</protein>
<dbReference type="InterPro" id="IPR013083">
    <property type="entry name" value="Znf_RING/FYVE/PHD"/>
</dbReference>
<dbReference type="SUPFAM" id="SSF57850">
    <property type="entry name" value="RING/U-box"/>
    <property type="match status" value="1"/>
</dbReference>
<keyword evidence="1" id="KW-0479">Metal-binding</keyword>
<dbReference type="Gene3D" id="3.30.40.10">
    <property type="entry name" value="Zinc/RING finger domain, C3HC4 (zinc finger)"/>
    <property type="match status" value="1"/>
</dbReference>
<keyword evidence="1" id="KW-0862">Zinc</keyword>
<dbReference type="GO" id="GO:0008270">
    <property type="term" value="F:zinc ion binding"/>
    <property type="evidence" value="ECO:0007669"/>
    <property type="project" value="UniProtKB-KW"/>
</dbReference>
<evidence type="ECO:0000256" key="1">
    <source>
        <dbReference type="PROSITE-ProRule" id="PRU00175"/>
    </source>
</evidence>
<sequence>MLIWSKNCKKDHLNTEKVVCNFGWQMRRCPKCLATVTPTGDECSHCLAQSIISRSNEMIRKLQEKSKQEINLLLHEIENIQCHADDECSEIMKKSNIEAQKLIASSSNYVESIRKAQDAKNLGPPYPRMKHTRLNFFKKMDNEEEEEPPHVFGDITYKTKLSSEFIVSQPMCSICTEEFSKEGDFSLLSCGHIYRRECLEYWMRKKKECPICRAHINIPE</sequence>
<dbReference type="SMART" id="SM00184">
    <property type="entry name" value="RING"/>
    <property type="match status" value="1"/>
</dbReference>
<evidence type="ECO:0000313" key="4">
    <source>
        <dbReference type="Proteomes" id="UP000179807"/>
    </source>
</evidence>
<dbReference type="OrthoDB" id="1302410at2759"/>
<reference evidence="3" key="1">
    <citation type="submission" date="2016-10" db="EMBL/GenBank/DDBJ databases">
        <authorList>
            <person name="Benchimol M."/>
            <person name="Almeida L.G."/>
            <person name="Vasconcelos A.T."/>
            <person name="Perreira-Neves A."/>
            <person name="Rosa I.A."/>
            <person name="Tasca T."/>
            <person name="Bogo M.R."/>
            <person name="de Souza W."/>
        </authorList>
    </citation>
    <scope>NUCLEOTIDE SEQUENCE [LARGE SCALE GENOMIC DNA]</scope>
    <source>
        <strain evidence="3">K</strain>
    </source>
</reference>
<gene>
    <name evidence="3" type="ORF">TRFO_36012</name>
</gene>
<organism evidence="3 4">
    <name type="scientific">Tritrichomonas foetus</name>
    <dbReference type="NCBI Taxonomy" id="1144522"/>
    <lineage>
        <taxon>Eukaryota</taxon>
        <taxon>Metamonada</taxon>
        <taxon>Parabasalia</taxon>
        <taxon>Tritrichomonadida</taxon>
        <taxon>Tritrichomonadidae</taxon>
        <taxon>Tritrichomonas</taxon>
    </lineage>
</organism>
<dbReference type="InterPro" id="IPR001841">
    <property type="entry name" value="Znf_RING"/>
</dbReference>
<dbReference type="Proteomes" id="UP000179807">
    <property type="component" value="Unassembled WGS sequence"/>
</dbReference>
<comment type="caution">
    <text evidence="3">The sequence shown here is derived from an EMBL/GenBank/DDBJ whole genome shotgun (WGS) entry which is preliminary data.</text>
</comment>
<accession>A0A1J4JKF8</accession>
<name>A0A1J4JKF8_9EUKA</name>
<dbReference type="Pfam" id="PF13639">
    <property type="entry name" value="zf-RING_2"/>
    <property type="match status" value="1"/>
</dbReference>
<keyword evidence="1" id="KW-0863">Zinc-finger</keyword>
<dbReference type="GeneID" id="94845290"/>
<evidence type="ECO:0000313" key="3">
    <source>
        <dbReference type="EMBL" id="OHS97724.1"/>
    </source>
</evidence>
<dbReference type="EMBL" id="MLAK01001098">
    <property type="protein sequence ID" value="OHS97724.1"/>
    <property type="molecule type" value="Genomic_DNA"/>
</dbReference>
<proteinExistence type="predicted"/>
<dbReference type="InterPro" id="IPR047126">
    <property type="entry name" value="RNF141-like"/>
</dbReference>